<keyword evidence="5 7" id="KW-1133">Transmembrane helix</keyword>
<feature type="transmembrane region" description="Helical" evidence="7">
    <location>
        <begin position="43"/>
        <end position="63"/>
    </location>
</feature>
<dbReference type="PANTHER" id="PTHR30043:SF1">
    <property type="entry name" value="ABC TRANSPORT SYSTEM PERMEASE PROTEIN P69"/>
    <property type="match status" value="1"/>
</dbReference>
<dbReference type="InterPro" id="IPR000515">
    <property type="entry name" value="MetI-like"/>
</dbReference>
<feature type="domain" description="ABC transmembrane type-1" evidence="8">
    <location>
        <begin position="312"/>
        <end position="499"/>
    </location>
</feature>
<feature type="transmembrane region" description="Helical" evidence="7">
    <location>
        <begin position="455"/>
        <end position="473"/>
    </location>
</feature>
<evidence type="ECO:0000259" key="8">
    <source>
        <dbReference type="PROSITE" id="PS50928"/>
    </source>
</evidence>
<dbReference type="Proteomes" id="UP000064249">
    <property type="component" value="Unassembled WGS sequence"/>
</dbReference>
<evidence type="ECO:0000256" key="5">
    <source>
        <dbReference type="ARBA" id="ARBA00022989"/>
    </source>
</evidence>
<evidence type="ECO:0000256" key="7">
    <source>
        <dbReference type="RuleBase" id="RU363032"/>
    </source>
</evidence>
<reference evidence="9 10" key="1">
    <citation type="journal article" date="2015" name="MBio">
        <title>Genome-Resolved Metagenomic Analysis Reveals Roles for Candidate Phyla and Other Microbial Community Members in Biogeochemical Transformations in Oil Reservoirs.</title>
        <authorList>
            <person name="Hu P."/>
            <person name="Tom L."/>
            <person name="Singh A."/>
            <person name="Thomas B.C."/>
            <person name="Baker B.J."/>
            <person name="Piceno Y.M."/>
            <person name="Andersen G.L."/>
            <person name="Banfield J.F."/>
        </authorList>
    </citation>
    <scope>NUCLEOTIDE SEQUENCE [LARGE SCALE GENOMIC DNA]</scope>
    <source>
        <strain evidence="9">46_16</strain>
    </source>
</reference>
<comment type="caution">
    <text evidence="9">The sequence shown here is derived from an EMBL/GenBank/DDBJ whole genome shotgun (WGS) entry which is preliminary data.</text>
</comment>
<dbReference type="AlphaFoldDB" id="A0A101FYY8"/>
<keyword evidence="4 7" id="KW-0812">Transmembrane</keyword>
<dbReference type="GO" id="GO:0015416">
    <property type="term" value="F:ABC-type phosphonate transporter activity"/>
    <property type="evidence" value="ECO:0007669"/>
    <property type="project" value="InterPro"/>
</dbReference>
<dbReference type="InterPro" id="IPR005769">
    <property type="entry name" value="PhnE/PtxC"/>
</dbReference>
<keyword evidence="2 7" id="KW-0813">Transport</keyword>
<keyword evidence="3" id="KW-1003">Cell membrane</keyword>
<feature type="transmembrane region" description="Helical" evidence="7">
    <location>
        <begin position="368"/>
        <end position="391"/>
    </location>
</feature>
<feature type="transmembrane region" description="Helical" evidence="7">
    <location>
        <begin position="479"/>
        <end position="498"/>
    </location>
</feature>
<evidence type="ECO:0000256" key="2">
    <source>
        <dbReference type="ARBA" id="ARBA00022448"/>
    </source>
</evidence>
<dbReference type="PANTHER" id="PTHR30043">
    <property type="entry name" value="PHOSPHONATES TRANSPORT SYSTEM PERMEASE PROTEIN"/>
    <property type="match status" value="1"/>
</dbReference>
<evidence type="ECO:0000313" key="9">
    <source>
        <dbReference type="EMBL" id="KUK46907.1"/>
    </source>
</evidence>
<dbReference type="CDD" id="cd06261">
    <property type="entry name" value="TM_PBP2"/>
    <property type="match status" value="1"/>
</dbReference>
<feature type="transmembrane region" description="Helical" evidence="7">
    <location>
        <begin position="117"/>
        <end position="137"/>
    </location>
</feature>
<feature type="transmembrane region" description="Helical" evidence="7">
    <location>
        <begin position="16"/>
        <end position="37"/>
    </location>
</feature>
<name>A0A101FYY8_9CHLR</name>
<dbReference type="InterPro" id="IPR035906">
    <property type="entry name" value="MetI-like_sf"/>
</dbReference>
<feature type="transmembrane region" description="Helical" evidence="7">
    <location>
        <begin position="84"/>
        <end position="105"/>
    </location>
</feature>
<dbReference type="Pfam" id="PF00528">
    <property type="entry name" value="BPD_transp_1"/>
    <property type="match status" value="1"/>
</dbReference>
<dbReference type="PROSITE" id="PS50928">
    <property type="entry name" value="ABC_TM1"/>
    <property type="match status" value="1"/>
</dbReference>
<comment type="similarity">
    <text evidence="7">Belongs to the binding-protein-dependent transport system permease family.</text>
</comment>
<proteinExistence type="inferred from homology"/>
<evidence type="ECO:0000256" key="1">
    <source>
        <dbReference type="ARBA" id="ARBA00004651"/>
    </source>
</evidence>
<dbReference type="SUPFAM" id="SSF161098">
    <property type="entry name" value="MetI-like"/>
    <property type="match status" value="1"/>
</dbReference>
<evidence type="ECO:0000256" key="4">
    <source>
        <dbReference type="ARBA" id="ARBA00022692"/>
    </source>
</evidence>
<evidence type="ECO:0000313" key="10">
    <source>
        <dbReference type="Proteomes" id="UP000064249"/>
    </source>
</evidence>
<dbReference type="Gene3D" id="1.10.3720.10">
    <property type="entry name" value="MetI-like"/>
    <property type="match status" value="1"/>
</dbReference>
<dbReference type="EMBL" id="LGFU01000004">
    <property type="protein sequence ID" value="KUK46907.1"/>
    <property type="molecule type" value="Genomic_DNA"/>
</dbReference>
<sequence>MTQKTQKTKEPQKKSLVSPILASIFSAIIPGLGQILARAYQRGIILLASFLTMGGLLTWRIYLEGRRYQDIKIIIQKAFQLSPILKTIAILLVILYIWIIVDAYLAAKKSNQGSRSYGSGLLFFVLAVFFLLGWQIGDINIGNFFSQADEAIPTIGRILWPWEKAIDRPEEILTIATEIQTPCTDVEFPAAVVKEDEPYMLVTPTCGEPTAVDSTPGTEFHLIGGNFNTDQEIEIWWKDGNGNEFRQRQGGEYIKVMPDSEGNFEISIIMPYRLIASSSDKGATLWEVQARQLLSIGEAQLSEEFTLAVEKMIETIIIGMMATLFGVIMAIPLCFLAARNLMSQNIFTKIIYYIVRTILNVIRSIEPLIWAIIATIVVGLGPFAGIIALTIHSIAALAKLYSEAIEGIDSGPIEAIQATGANWMQTIMYAVIPQIVPPFVSFTIYRWDVNIRMSTVIGFVGGGGIGFLLQQWIRLLDYRAAGIAVWFIALTVMILDYVSAEIRERYK</sequence>
<dbReference type="GO" id="GO:0005886">
    <property type="term" value="C:plasma membrane"/>
    <property type="evidence" value="ECO:0007669"/>
    <property type="project" value="UniProtKB-SubCell"/>
</dbReference>
<dbReference type="NCBIfam" id="TIGR01097">
    <property type="entry name" value="PhnE"/>
    <property type="match status" value="1"/>
</dbReference>
<accession>A0A101FYY8</accession>
<organism evidence="9 10">
    <name type="scientific">Anaerolinea thermophila</name>
    <dbReference type="NCBI Taxonomy" id="167964"/>
    <lineage>
        <taxon>Bacteria</taxon>
        <taxon>Bacillati</taxon>
        <taxon>Chloroflexota</taxon>
        <taxon>Anaerolineae</taxon>
        <taxon>Anaerolineales</taxon>
        <taxon>Anaerolineaceae</taxon>
        <taxon>Anaerolinea</taxon>
    </lineage>
</organism>
<evidence type="ECO:0000256" key="3">
    <source>
        <dbReference type="ARBA" id="ARBA00022475"/>
    </source>
</evidence>
<feature type="transmembrane region" description="Helical" evidence="7">
    <location>
        <begin position="316"/>
        <end position="338"/>
    </location>
</feature>
<evidence type="ECO:0000256" key="6">
    <source>
        <dbReference type="ARBA" id="ARBA00023136"/>
    </source>
</evidence>
<protein>
    <submittedName>
        <fullName evidence="9">Phosphonate transport system permease protein</fullName>
    </submittedName>
</protein>
<gene>
    <name evidence="9" type="ORF">XD73_0228</name>
</gene>
<comment type="subcellular location">
    <subcellularLocation>
        <location evidence="1 7">Cell membrane</location>
        <topology evidence="1 7">Multi-pass membrane protein</topology>
    </subcellularLocation>
</comment>
<keyword evidence="6 7" id="KW-0472">Membrane</keyword>